<dbReference type="GO" id="GO:0036376">
    <property type="term" value="P:sodium ion export across plasma membrane"/>
    <property type="evidence" value="ECO:0007669"/>
    <property type="project" value="TreeGrafter"/>
</dbReference>
<keyword evidence="4" id="KW-0735">Signal-anchor</keyword>
<accession>A0A9Q0BTX9</accession>
<evidence type="ECO:0000256" key="3">
    <source>
        <dbReference type="ARBA" id="ARBA00022692"/>
    </source>
</evidence>
<gene>
    <name evidence="8" type="ORF">M5D96_000630</name>
</gene>
<dbReference type="InterPro" id="IPR000402">
    <property type="entry name" value="Na/K_ATPase_sub_beta"/>
</dbReference>
<organism evidence="8 9">
    <name type="scientific">Drosophila gunungcola</name>
    <name type="common">fruit fly</name>
    <dbReference type="NCBI Taxonomy" id="103775"/>
    <lineage>
        <taxon>Eukaryota</taxon>
        <taxon>Metazoa</taxon>
        <taxon>Ecdysozoa</taxon>
        <taxon>Arthropoda</taxon>
        <taxon>Hexapoda</taxon>
        <taxon>Insecta</taxon>
        <taxon>Pterygota</taxon>
        <taxon>Neoptera</taxon>
        <taxon>Endopterygota</taxon>
        <taxon>Diptera</taxon>
        <taxon>Brachycera</taxon>
        <taxon>Muscomorpha</taxon>
        <taxon>Ephydroidea</taxon>
        <taxon>Drosophilidae</taxon>
        <taxon>Drosophila</taxon>
        <taxon>Sophophora</taxon>
    </lineage>
</organism>
<dbReference type="AlphaFoldDB" id="A0A9Q0BTX9"/>
<dbReference type="PANTHER" id="PTHR11523">
    <property type="entry name" value="SODIUM/POTASSIUM-DEPENDENT ATPASE BETA SUBUNIT"/>
    <property type="match status" value="1"/>
</dbReference>
<evidence type="ECO:0000256" key="1">
    <source>
        <dbReference type="ARBA" id="ARBA00004606"/>
    </source>
</evidence>
<proteinExistence type="inferred from homology"/>
<dbReference type="InterPro" id="IPR038702">
    <property type="entry name" value="Na/K_ATPase_sub_beta_sf"/>
</dbReference>
<evidence type="ECO:0000256" key="7">
    <source>
        <dbReference type="SAM" id="Phobius"/>
    </source>
</evidence>
<evidence type="ECO:0000256" key="5">
    <source>
        <dbReference type="ARBA" id="ARBA00022989"/>
    </source>
</evidence>
<evidence type="ECO:0008006" key="10">
    <source>
        <dbReference type="Google" id="ProtNLM"/>
    </source>
</evidence>
<sequence length="312" mass="35635">MPNEAIVYSGPYEVGRLRRRRDRRVEEYLFRRSIRTSNPPLEVTMCRITKLVAYFIVFCVLLAAFTGGMAVLVMAFNIPPDRPGFSKFPGLCIQPGKYVGDQKQIVWSIHNEKELGAIRRQLSRIVEGYGLEGPKRMLACNLDDSWGYATGKPCVLMKLTQALDFEAITYNDAMTLPEDAPDELYDYVVDLGMEARVNRIWVTCQVKKEDGLDVKIDYVPDRYFDAEALFTKGNVFLNDSSEDEGGTYFEDPSLRRLIGVQFSNIPPNRDIVVRCQVWAKNIPLYMGTARLMLRLTAPLQSTTPLLLDEWYD</sequence>
<dbReference type="GO" id="GO:0005890">
    <property type="term" value="C:sodium:potassium-exchanging ATPase complex"/>
    <property type="evidence" value="ECO:0007669"/>
    <property type="project" value="InterPro"/>
</dbReference>
<dbReference type="PANTHER" id="PTHR11523:SF31">
    <property type="entry name" value="AT04468P-RELATED"/>
    <property type="match status" value="1"/>
</dbReference>
<dbReference type="GO" id="GO:0001671">
    <property type="term" value="F:ATPase activator activity"/>
    <property type="evidence" value="ECO:0007669"/>
    <property type="project" value="TreeGrafter"/>
</dbReference>
<evidence type="ECO:0000256" key="2">
    <source>
        <dbReference type="ARBA" id="ARBA00005876"/>
    </source>
</evidence>
<evidence type="ECO:0000256" key="6">
    <source>
        <dbReference type="ARBA" id="ARBA00023136"/>
    </source>
</evidence>
<dbReference type="GO" id="GO:0006883">
    <property type="term" value="P:intracellular sodium ion homeostasis"/>
    <property type="evidence" value="ECO:0007669"/>
    <property type="project" value="TreeGrafter"/>
</dbReference>
<dbReference type="Gene3D" id="2.60.40.1660">
    <property type="entry name" value="Na, k-atpase alpha subunit"/>
    <property type="match status" value="1"/>
</dbReference>
<reference evidence="8" key="1">
    <citation type="journal article" date="2023" name="Genome Biol. Evol.">
        <title>Long-read-based Genome Assembly of Drosophila gunungcola Reveals Fewer Chemosensory Genes in Flower-breeding Species.</title>
        <authorList>
            <person name="Negi A."/>
            <person name="Liao B.Y."/>
            <person name="Yeh S.D."/>
        </authorList>
    </citation>
    <scope>NUCLEOTIDE SEQUENCE</scope>
    <source>
        <strain evidence="8">Sukarami</strain>
    </source>
</reference>
<comment type="subcellular location">
    <subcellularLocation>
        <location evidence="1">Membrane</location>
        <topology evidence="1">Single-pass type II membrane protein</topology>
    </subcellularLocation>
</comment>
<dbReference type="Proteomes" id="UP001059596">
    <property type="component" value="Chromosome 3R"/>
</dbReference>
<keyword evidence="9" id="KW-1185">Reference proteome</keyword>
<protein>
    <recommendedName>
        <fullName evidence="10">Sodium/potassium-transporting ATPase subunit beta-1</fullName>
    </recommendedName>
</protein>
<dbReference type="GO" id="GO:0030007">
    <property type="term" value="P:intracellular potassium ion homeostasis"/>
    <property type="evidence" value="ECO:0007669"/>
    <property type="project" value="TreeGrafter"/>
</dbReference>
<evidence type="ECO:0000313" key="9">
    <source>
        <dbReference type="Proteomes" id="UP001059596"/>
    </source>
</evidence>
<keyword evidence="5 7" id="KW-1133">Transmembrane helix</keyword>
<dbReference type="Pfam" id="PF00287">
    <property type="entry name" value="Na_K-ATPase"/>
    <property type="match status" value="1"/>
</dbReference>
<evidence type="ECO:0000256" key="4">
    <source>
        <dbReference type="ARBA" id="ARBA00022968"/>
    </source>
</evidence>
<keyword evidence="6 7" id="KW-0472">Membrane</keyword>
<dbReference type="OrthoDB" id="5912413at2759"/>
<dbReference type="EMBL" id="JAMKOV010000001">
    <property type="protein sequence ID" value="KAI8044467.1"/>
    <property type="molecule type" value="Genomic_DNA"/>
</dbReference>
<evidence type="ECO:0000313" key="8">
    <source>
        <dbReference type="EMBL" id="KAI8044467.1"/>
    </source>
</evidence>
<comment type="caution">
    <text evidence="8">The sequence shown here is derived from an EMBL/GenBank/DDBJ whole genome shotgun (WGS) entry which is preliminary data.</text>
</comment>
<comment type="similarity">
    <text evidence="2">Belongs to the X(+)/potassium ATPases subunit beta family.</text>
</comment>
<name>A0A9Q0BTX9_9MUSC</name>
<dbReference type="GO" id="GO:1990573">
    <property type="term" value="P:potassium ion import across plasma membrane"/>
    <property type="evidence" value="ECO:0007669"/>
    <property type="project" value="TreeGrafter"/>
</dbReference>
<keyword evidence="3 7" id="KW-0812">Transmembrane</keyword>
<feature type="transmembrane region" description="Helical" evidence="7">
    <location>
        <begin position="51"/>
        <end position="76"/>
    </location>
</feature>